<evidence type="ECO:0000313" key="5">
    <source>
        <dbReference type="EMBL" id="QGU08671.1"/>
    </source>
</evidence>
<dbReference type="SMART" id="SM00342">
    <property type="entry name" value="HTH_ARAC"/>
    <property type="match status" value="1"/>
</dbReference>
<keyword evidence="3" id="KW-0804">Transcription</keyword>
<feature type="domain" description="HTH araC/xylS-type" evidence="4">
    <location>
        <begin position="208"/>
        <end position="309"/>
    </location>
</feature>
<dbReference type="KEGG" id="cok:COCCU_13905"/>
<evidence type="ECO:0000256" key="3">
    <source>
        <dbReference type="ARBA" id="ARBA00023163"/>
    </source>
</evidence>
<organism evidence="5 6">
    <name type="scientific">Corynebacterium occultum</name>
    <dbReference type="NCBI Taxonomy" id="2675219"/>
    <lineage>
        <taxon>Bacteria</taxon>
        <taxon>Bacillati</taxon>
        <taxon>Actinomycetota</taxon>
        <taxon>Actinomycetes</taxon>
        <taxon>Mycobacteriales</taxon>
        <taxon>Corynebacteriaceae</taxon>
        <taxon>Corynebacterium</taxon>
    </lineage>
</organism>
<keyword evidence="1" id="KW-0805">Transcription regulation</keyword>
<gene>
    <name evidence="5" type="primary">nphR3</name>
    <name evidence="5" type="ORF">COCCU_13905</name>
</gene>
<evidence type="ECO:0000313" key="6">
    <source>
        <dbReference type="Proteomes" id="UP000424462"/>
    </source>
</evidence>
<dbReference type="InterPro" id="IPR050204">
    <property type="entry name" value="AraC_XylS_family_regulators"/>
</dbReference>
<proteinExistence type="predicted"/>
<dbReference type="Proteomes" id="UP000424462">
    <property type="component" value="Chromosome"/>
</dbReference>
<dbReference type="AlphaFoldDB" id="A0A6B8W7P3"/>
<dbReference type="InterPro" id="IPR035418">
    <property type="entry name" value="AraC-bd_2"/>
</dbReference>
<evidence type="ECO:0000259" key="4">
    <source>
        <dbReference type="PROSITE" id="PS01124"/>
    </source>
</evidence>
<sequence length="315" mass="34663">MSPSLLSPSQSRNFSQWRADASAAFGTLQIDTPDPASFQAQVSMLRTGDVTLYDLQTPAHTVERRPAATAQATESFGKLSLQLEGVCTVSQDGRECVLYPGDLAFYVSQRPYRLHFPEPQHTLVVHFPEHFVHLIPEDIAQVTATRISGDSGLGRVAVPLFEQLAMNFEVLNGPHAGSLVRSALDMLVTVLSAELHHNAPPPSGELFRQATDYIAANLHDVELRPGTVAEALFVSLRHLHTQFAENGFTVANFIRNLRLEGIRRELADPRHARDTIQMIGQRYGLPEASQVSRAFRAAYGESPSAYRVRVLAGSI</sequence>
<dbReference type="PROSITE" id="PS01124">
    <property type="entry name" value="HTH_ARAC_FAMILY_2"/>
    <property type="match status" value="1"/>
</dbReference>
<dbReference type="InterPro" id="IPR018060">
    <property type="entry name" value="HTH_AraC"/>
</dbReference>
<keyword evidence="2" id="KW-0238">DNA-binding</keyword>
<evidence type="ECO:0000256" key="2">
    <source>
        <dbReference type="ARBA" id="ARBA00023125"/>
    </source>
</evidence>
<dbReference type="GO" id="GO:0003700">
    <property type="term" value="F:DNA-binding transcription factor activity"/>
    <property type="evidence" value="ECO:0007669"/>
    <property type="project" value="InterPro"/>
</dbReference>
<accession>A0A6B8W7P3</accession>
<dbReference type="EMBL" id="CP046455">
    <property type="protein sequence ID" value="QGU08671.1"/>
    <property type="molecule type" value="Genomic_DNA"/>
</dbReference>
<dbReference type="GO" id="GO:0043565">
    <property type="term" value="F:sequence-specific DNA binding"/>
    <property type="evidence" value="ECO:0007669"/>
    <property type="project" value="InterPro"/>
</dbReference>
<dbReference type="Gene3D" id="1.10.10.60">
    <property type="entry name" value="Homeodomain-like"/>
    <property type="match status" value="1"/>
</dbReference>
<keyword evidence="6" id="KW-1185">Reference proteome</keyword>
<dbReference type="PANTHER" id="PTHR46796">
    <property type="entry name" value="HTH-TYPE TRANSCRIPTIONAL ACTIVATOR RHAS-RELATED"/>
    <property type="match status" value="1"/>
</dbReference>
<evidence type="ECO:0000256" key="1">
    <source>
        <dbReference type="ARBA" id="ARBA00023015"/>
    </source>
</evidence>
<name>A0A6B8W7P3_9CORY</name>
<dbReference type="RefSeq" id="WP_156232357.1">
    <property type="nucleotide sequence ID" value="NZ_CP046455.1"/>
</dbReference>
<dbReference type="Pfam" id="PF12833">
    <property type="entry name" value="HTH_18"/>
    <property type="match status" value="1"/>
</dbReference>
<dbReference type="PANTHER" id="PTHR46796:SF6">
    <property type="entry name" value="ARAC SUBFAMILY"/>
    <property type="match status" value="1"/>
</dbReference>
<dbReference type="Pfam" id="PF14525">
    <property type="entry name" value="AraC_binding_2"/>
    <property type="match status" value="1"/>
</dbReference>
<reference evidence="5 6" key="1">
    <citation type="submission" date="2019-11" db="EMBL/GenBank/DDBJ databases">
        <title>Complete genome sequence of Corynebacterium kalinowskii 1959, a novel Corynebacterium species isolated from soil of a small paddock in Vilsendorf, Germany.</title>
        <authorList>
            <person name="Schaffert L."/>
            <person name="Ruwe M."/>
            <person name="Milse J."/>
            <person name="Hanuschka K."/>
            <person name="Ortseifen V."/>
            <person name="Droste J."/>
            <person name="Brandt D."/>
            <person name="Schlueter L."/>
            <person name="Kutter Y."/>
            <person name="Vinke S."/>
            <person name="Viehoefer P."/>
            <person name="Jacob L."/>
            <person name="Luebke N.-C."/>
            <person name="Schulte-Berndt E."/>
            <person name="Hain C."/>
            <person name="Linder M."/>
            <person name="Schmidt P."/>
            <person name="Wollenschlaeger L."/>
            <person name="Luttermann T."/>
            <person name="Thieme E."/>
            <person name="Hassa J."/>
            <person name="Haak M."/>
            <person name="Wittchen M."/>
            <person name="Mentz A."/>
            <person name="Persicke M."/>
            <person name="Busche T."/>
            <person name="Ruckert C."/>
        </authorList>
    </citation>
    <scope>NUCLEOTIDE SEQUENCE [LARGE SCALE GENOMIC DNA]</scope>
    <source>
        <strain evidence="5 6">2039</strain>
    </source>
</reference>
<protein>
    <submittedName>
        <fullName evidence="5">Transcriptional activator NphR</fullName>
    </submittedName>
</protein>